<name>A0A8C6GZZ4_MUSSI</name>
<sequence>VLLSINKDKAVCGLVVLVARGPCSVAAVVARAAAVEAASGTELGPLGAPRSRGSVRFFCNPSTRWQLQKICFLSEKNTPPLRGLRLPGAVSSLVALPAPGAHSLIRLRP</sequence>
<proteinExistence type="predicted"/>
<dbReference type="GeneTree" id="ENSGT00900000143406"/>
<reference evidence="1" key="1">
    <citation type="submission" date="2025-08" db="UniProtKB">
        <authorList>
            <consortium name="Ensembl"/>
        </authorList>
    </citation>
    <scope>IDENTIFICATION</scope>
</reference>
<dbReference type="Proteomes" id="UP000694415">
    <property type="component" value="Unplaced"/>
</dbReference>
<protein>
    <submittedName>
        <fullName evidence="1">Uncharacterized protein</fullName>
    </submittedName>
</protein>
<dbReference type="AlphaFoldDB" id="A0A8C6GZZ4"/>
<dbReference type="Ensembl" id="ENSMSIT00000017261.1">
    <property type="protein sequence ID" value="ENSMSIP00000013593.1"/>
    <property type="gene ID" value="ENSMSIG00000011762.1"/>
</dbReference>
<reference evidence="1" key="2">
    <citation type="submission" date="2025-09" db="UniProtKB">
        <authorList>
            <consortium name="Ensembl"/>
        </authorList>
    </citation>
    <scope>IDENTIFICATION</scope>
</reference>
<evidence type="ECO:0000313" key="2">
    <source>
        <dbReference type="Proteomes" id="UP000694415"/>
    </source>
</evidence>
<keyword evidence="2" id="KW-1185">Reference proteome</keyword>
<evidence type="ECO:0000313" key="1">
    <source>
        <dbReference type="Ensembl" id="ENSMSIP00000013593.1"/>
    </source>
</evidence>
<organism evidence="1 2">
    <name type="scientific">Mus spicilegus</name>
    <name type="common">Mound-building mouse</name>
    <dbReference type="NCBI Taxonomy" id="10103"/>
    <lineage>
        <taxon>Eukaryota</taxon>
        <taxon>Metazoa</taxon>
        <taxon>Chordata</taxon>
        <taxon>Craniata</taxon>
        <taxon>Vertebrata</taxon>
        <taxon>Euteleostomi</taxon>
        <taxon>Mammalia</taxon>
        <taxon>Eutheria</taxon>
        <taxon>Euarchontoglires</taxon>
        <taxon>Glires</taxon>
        <taxon>Rodentia</taxon>
        <taxon>Myomorpha</taxon>
        <taxon>Muroidea</taxon>
        <taxon>Muridae</taxon>
        <taxon>Murinae</taxon>
        <taxon>Mus</taxon>
        <taxon>Mus</taxon>
    </lineage>
</organism>
<accession>A0A8C6GZZ4</accession>